<protein>
    <submittedName>
        <fullName evidence="2">Uncharacterized protein</fullName>
    </submittedName>
</protein>
<evidence type="ECO:0000313" key="2">
    <source>
        <dbReference type="EMBL" id="BCU70735.1"/>
    </source>
</evidence>
<evidence type="ECO:0000256" key="1">
    <source>
        <dbReference type="SAM" id="Phobius"/>
    </source>
</evidence>
<dbReference type="Proteomes" id="UP000825123">
    <property type="component" value="Chromosome"/>
</dbReference>
<evidence type="ECO:0000313" key="3">
    <source>
        <dbReference type="Proteomes" id="UP000825123"/>
    </source>
</evidence>
<dbReference type="AlphaFoldDB" id="A0A8D5U6U0"/>
<dbReference type="GeneID" id="66163767"/>
<sequence length="426" mass="47429">MYRVFKDILLNRFYLPRSIRAIIIITLLNLLLPIEYTLNGLGIGNVNALASSSSTTNLTTEPINCTLSLFHVILHFDVSQEYISSFSTSNYSGYVISNANGWVVMNNTNYTFTYFGKACYNNYTFDTISLVNTTLDGDILVKITYNITLIDIPEPNGMDSVAKITRTYMNIKGIEPEGKTTTTQFYWFNYTKSEVGNNEYNISFNGYVGGIKATGYVVEDPGVNSITLLSGSMNIVGNDNNITAIINDNEITIYSNNSNDPMTINIDPIHFVCSYSWGYVEGILVLSNVSETSATDIAQTIASLATPIGGLAGGMIGLVIGMYITYNAIQYKYLLETYSENGVDTLYLLYATSFEKVNILFWSGCIPAGSYGETGVYYNGEYYPFTNSFTLLLVPNYNFGYFLYEQPHSSIIPPSPPYSPPWHGFW</sequence>
<dbReference type="EMBL" id="AP024597">
    <property type="protein sequence ID" value="BCU70735.1"/>
    <property type="molecule type" value="Genomic_DNA"/>
</dbReference>
<gene>
    <name evidence="2" type="ORF">KN1_20320</name>
</gene>
<feature type="transmembrane region" description="Helical" evidence="1">
    <location>
        <begin position="304"/>
        <end position="326"/>
    </location>
</feature>
<proteinExistence type="predicted"/>
<accession>A0A8D5U6U0</accession>
<keyword evidence="3" id="KW-1185">Reference proteome</keyword>
<organism evidence="2 3">
    <name type="scientific">Stygiolobus caldivivus</name>
    <dbReference type="NCBI Taxonomy" id="2824673"/>
    <lineage>
        <taxon>Archaea</taxon>
        <taxon>Thermoproteota</taxon>
        <taxon>Thermoprotei</taxon>
        <taxon>Sulfolobales</taxon>
        <taxon>Sulfolobaceae</taxon>
        <taxon>Stygiolobus</taxon>
    </lineage>
</organism>
<name>A0A8D5U6U0_9CREN</name>
<keyword evidence="1" id="KW-0812">Transmembrane</keyword>
<keyword evidence="1" id="KW-0472">Membrane</keyword>
<dbReference type="RefSeq" id="WP_221287407.1">
    <property type="nucleotide sequence ID" value="NZ_AP024597.1"/>
</dbReference>
<reference evidence="2 3" key="1">
    <citation type="submission" date="2021-04" db="EMBL/GenBank/DDBJ databases">
        <title>Complete genome sequence of Stygiolobus sp. KN-1.</title>
        <authorList>
            <person name="Nakamura K."/>
            <person name="Sakai H."/>
            <person name="Kurosawa N."/>
        </authorList>
    </citation>
    <scope>NUCLEOTIDE SEQUENCE [LARGE SCALE GENOMIC DNA]</scope>
    <source>
        <strain evidence="2 3">KN-1</strain>
    </source>
</reference>
<dbReference type="KEGG" id="csty:KN1_20320"/>
<feature type="transmembrane region" description="Helical" evidence="1">
    <location>
        <begin position="21"/>
        <end position="38"/>
    </location>
</feature>
<keyword evidence="1" id="KW-1133">Transmembrane helix</keyword>